<sequence length="138" mass="16148">MRLSSCSDTEVGDYLQLAFARLMVSLQEESESLSKQIKDAASAESLAHRQRSQLEEVNKRLSQEQRAFEDQQEDQAEQKRGERQQRDREISELQQEIKDLELFLQMRRRCEASADVNELQAAHLLVTEGENRRGRRNR</sequence>
<reference evidence="2" key="1">
    <citation type="submission" date="2021-02" db="EMBL/GenBank/DDBJ databases">
        <authorList>
            <person name="Dougan E. K."/>
            <person name="Rhodes N."/>
            <person name="Thang M."/>
            <person name="Chan C."/>
        </authorList>
    </citation>
    <scope>NUCLEOTIDE SEQUENCE</scope>
</reference>
<dbReference type="EMBL" id="CAJNJA010050973">
    <property type="protein sequence ID" value="CAE7843294.1"/>
    <property type="molecule type" value="Genomic_DNA"/>
</dbReference>
<evidence type="ECO:0000313" key="3">
    <source>
        <dbReference type="Proteomes" id="UP000601435"/>
    </source>
</evidence>
<dbReference type="AlphaFoldDB" id="A0A812ZW26"/>
<name>A0A812ZW26_9DINO</name>
<evidence type="ECO:0000256" key="1">
    <source>
        <dbReference type="SAM" id="MobiDB-lite"/>
    </source>
</evidence>
<feature type="compositionally biased region" description="Basic and acidic residues" evidence="1">
    <location>
        <begin position="56"/>
        <end position="69"/>
    </location>
</feature>
<protein>
    <submittedName>
        <fullName evidence="2">EEED8.16 protein</fullName>
    </submittedName>
</protein>
<evidence type="ECO:0000313" key="2">
    <source>
        <dbReference type="EMBL" id="CAE7843294.1"/>
    </source>
</evidence>
<dbReference type="Proteomes" id="UP000601435">
    <property type="component" value="Unassembled WGS sequence"/>
</dbReference>
<feature type="compositionally biased region" description="Basic and acidic residues" evidence="1">
    <location>
        <begin position="76"/>
        <end position="90"/>
    </location>
</feature>
<feature type="region of interest" description="Disordered" evidence="1">
    <location>
        <begin position="56"/>
        <end position="90"/>
    </location>
</feature>
<comment type="caution">
    <text evidence="2">The sequence shown here is derived from an EMBL/GenBank/DDBJ whole genome shotgun (WGS) entry which is preliminary data.</text>
</comment>
<keyword evidence="3" id="KW-1185">Reference proteome</keyword>
<proteinExistence type="predicted"/>
<gene>
    <name evidence="2" type="primary">EEED8.16</name>
    <name evidence="2" type="ORF">SNEC2469_LOCUS25677</name>
</gene>
<accession>A0A812ZW26</accession>
<feature type="non-terminal residue" evidence="2">
    <location>
        <position position="1"/>
    </location>
</feature>
<organism evidence="2 3">
    <name type="scientific">Symbiodinium necroappetens</name>
    <dbReference type="NCBI Taxonomy" id="1628268"/>
    <lineage>
        <taxon>Eukaryota</taxon>
        <taxon>Sar</taxon>
        <taxon>Alveolata</taxon>
        <taxon>Dinophyceae</taxon>
        <taxon>Suessiales</taxon>
        <taxon>Symbiodiniaceae</taxon>
        <taxon>Symbiodinium</taxon>
    </lineage>
</organism>